<dbReference type="Gene3D" id="2.70.98.60">
    <property type="entry name" value="alpha-galactosidase from lactobacil brevis"/>
    <property type="match status" value="1"/>
</dbReference>
<dbReference type="STRING" id="105984.A0A427XNM3"/>
<name>A0A427XNM3_9TREE</name>
<dbReference type="OrthoDB" id="5795902at2759"/>
<dbReference type="Pfam" id="PF16875">
    <property type="entry name" value="Glyco_hydro_36N"/>
    <property type="match status" value="1"/>
</dbReference>
<dbReference type="PANTHER" id="PTHR43053:SF3">
    <property type="entry name" value="ALPHA-GALACTOSIDASE C-RELATED"/>
    <property type="match status" value="1"/>
</dbReference>
<dbReference type="AlphaFoldDB" id="A0A427XNM3"/>
<dbReference type="GeneID" id="39593497"/>
<keyword evidence="11" id="KW-1185">Reference proteome</keyword>
<evidence type="ECO:0000256" key="2">
    <source>
        <dbReference type="ARBA" id="ARBA00012755"/>
    </source>
</evidence>
<dbReference type="Gene3D" id="3.20.20.70">
    <property type="entry name" value="Aldolase class I"/>
    <property type="match status" value="1"/>
</dbReference>
<dbReference type="Pfam" id="PF16874">
    <property type="entry name" value="Glyco_hydro_36C"/>
    <property type="match status" value="1"/>
</dbReference>
<comment type="similarity">
    <text evidence="5">Belongs to the glycosyl hydrolase.</text>
</comment>
<organism evidence="10 11">
    <name type="scientific">Apiotrichum porosum</name>
    <dbReference type="NCBI Taxonomy" id="105984"/>
    <lineage>
        <taxon>Eukaryota</taxon>
        <taxon>Fungi</taxon>
        <taxon>Dikarya</taxon>
        <taxon>Basidiomycota</taxon>
        <taxon>Agaricomycotina</taxon>
        <taxon>Tremellomycetes</taxon>
        <taxon>Trichosporonales</taxon>
        <taxon>Trichosporonaceae</taxon>
        <taxon>Apiotrichum</taxon>
    </lineage>
</organism>
<feature type="binding site" evidence="7">
    <location>
        <position position="518"/>
    </location>
    <ligand>
        <name>substrate</name>
    </ligand>
</feature>
<dbReference type="EMBL" id="RSCE01000008">
    <property type="protein sequence ID" value="RSH80378.1"/>
    <property type="molecule type" value="Genomic_DNA"/>
</dbReference>
<dbReference type="CDD" id="cd14791">
    <property type="entry name" value="GH36"/>
    <property type="match status" value="1"/>
</dbReference>
<comment type="function">
    <text evidence="5">Hydrolyzes a variety of simple alpha-D-galactoside as well as more complex molecules such as oligosaccharides and polysaccharides.</text>
</comment>
<evidence type="ECO:0000256" key="6">
    <source>
        <dbReference type="PIRSR" id="PIRSR005536-1"/>
    </source>
</evidence>
<dbReference type="PROSITE" id="PS00512">
    <property type="entry name" value="ALPHA_GALACTOSIDASE"/>
    <property type="match status" value="1"/>
</dbReference>
<dbReference type="InterPro" id="IPR031705">
    <property type="entry name" value="Glyco_hydro_36_C"/>
</dbReference>
<dbReference type="InterPro" id="IPR031704">
    <property type="entry name" value="Glyco_hydro_36_N"/>
</dbReference>
<dbReference type="InterPro" id="IPR017853">
    <property type="entry name" value="GH"/>
</dbReference>
<evidence type="ECO:0000313" key="10">
    <source>
        <dbReference type="EMBL" id="RSH80378.1"/>
    </source>
</evidence>
<comment type="catalytic activity">
    <reaction evidence="1 5">
        <text>Hydrolysis of terminal, non-reducing alpha-D-galactose residues in alpha-D-galactosides, including galactose oligosaccharides, galactomannans and galactolipids.</text>
        <dbReference type="EC" id="3.2.1.22"/>
    </reaction>
</comment>
<feature type="binding site" evidence="7">
    <location>
        <position position="540"/>
    </location>
    <ligand>
        <name>substrate</name>
    </ligand>
</feature>
<dbReference type="Pfam" id="PF02065">
    <property type="entry name" value="Melibiase"/>
    <property type="match status" value="1"/>
</dbReference>
<dbReference type="PIRSF" id="PIRSF005536">
    <property type="entry name" value="Agal"/>
    <property type="match status" value="1"/>
</dbReference>
<feature type="domain" description="Glycosyl hydrolase family 36 N-terminal" evidence="9">
    <location>
        <begin position="36"/>
        <end position="277"/>
    </location>
</feature>
<accession>A0A427XNM3</accession>
<dbReference type="GO" id="GO:0016052">
    <property type="term" value="P:carbohydrate catabolic process"/>
    <property type="evidence" value="ECO:0007669"/>
    <property type="project" value="InterPro"/>
</dbReference>
<dbReference type="GO" id="GO:0004557">
    <property type="term" value="F:alpha-galactosidase activity"/>
    <property type="evidence" value="ECO:0007669"/>
    <property type="project" value="UniProtKB-UniRule"/>
</dbReference>
<proteinExistence type="inferred from homology"/>
<keyword evidence="4 5" id="KW-0326">Glycosidase</keyword>
<feature type="active site" description="Proton donor" evidence="6">
    <location>
        <position position="540"/>
    </location>
</feature>
<feature type="binding site" evidence="7">
    <location>
        <begin position="358"/>
        <end position="359"/>
    </location>
    <ligand>
        <name>substrate</name>
    </ligand>
</feature>
<dbReference type="InterPro" id="IPR002252">
    <property type="entry name" value="Glyco_hydro_36"/>
</dbReference>
<dbReference type="PANTHER" id="PTHR43053">
    <property type="entry name" value="GLYCOSIDASE FAMILY 31"/>
    <property type="match status" value="1"/>
</dbReference>
<dbReference type="InterPro" id="IPR013780">
    <property type="entry name" value="Glyco_hydro_b"/>
</dbReference>
<evidence type="ECO:0000256" key="4">
    <source>
        <dbReference type="ARBA" id="ARBA00023295"/>
    </source>
</evidence>
<dbReference type="InterPro" id="IPR000111">
    <property type="entry name" value="Glyco_hydro_27/36_CS"/>
</dbReference>
<dbReference type="InterPro" id="IPR013785">
    <property type="entry name" value="Aldolase_TIM"/>
</dbReference>
<evidence type="ECO:0000256" key="3">
    <source>
        <dbReference type="ARBA" id="ARBA00022801"/>
    </source>
</evidence>
<dbReference type="RefSeq" id="XP_028475325.1">
    <property type="nucleotide sequence ID" value="XM_028624253.1"/>
</dbReference>
<feature type="binding site" evidence="7">
    <location>
        <position position="191"/>
    </location>
    <ligand>
        <name>substrate</name>
    </ligand>
</feature>
<dbReference type="Proteomes" id="UP000279236">
    <property type="component" value="Unassembled WGS sequence"/>
</dbReference>
<sequence length="719" mass="80122">MHSVSIKVSGPDSSPVFHLSTSVFSYIFHVNEVGDLVLDHYGAPATAPTPEPDTDVVGWMRVQRRREFPDVGRGDMRLPAIHISHAGSGGHTVSAFAYSSHTIIDGKPPLPGLPATFGNSNVVKTLQVTMVDKYSDVEAVLSYSVFGCGALARSWALANKGSADITLERAASICVDFPSDDLEFIHQYGNWARECMTVRRKVEQGTQGFQSLAGYASHLYNPFFALVRPGTTERTGEAWGFNLVYSGSFSAEIERCCRGYTRALIGLNPMHLSWKLAPGETFTAPECVTVYSPNGLGGMSRAFHKVYRNHLSRSEHTLQTRPTLLNNWEATYFDMDENSLFPIARTAAELGVKMFVMDDGWFGSTHPRVNDSAGLGDWVVNKDRFKHGLKPFVERITALKAGDKNMKFGIWVEPEMVNPVSALYEAHPDWVLHAADLPRSEGRNQLVLNLGLKDVQDYIIDAIGAILASADISYVKWDNNRAMHELAHPSDAHKYMLGIYRVIDSLTTRFPHILWEGCASGGGRFDPGLLYYWPQHWTSDNTDAHDRLYIQFGTSLSYPASSMGCHVSAVPNHQTQRITPFSFRAHVAMMGGSFGFELDINKLSDEDKAQIPGLIALSEEISPLVITGEMYRLATPWESNWPAVQYVAQDGTKSFVLLYQVRDAVIHNQMPPVRLDGLDPQAWYEVDDRRVSGDELMQVGLTYRMRGDFQSKVIRITRL</sequence>
<gene>
    <name evidence="10" type="ORF">EHS24_008954</name>
</gene>
<evidence type="ECO:0000259" key="9">
    <source>
        <dbReference type="Pfam" id="PF16875"/>
    </source>
</evidence>
<protein>
    <recommendedName>
        <fullName evidence="2 5">Alpha-galactosidase</fullName>
        <ecNumber evidence="2 5">3.2.1.22</ecNumber>
    </recommendedName>
</protein>
<dbReference type="FunFam" id="3.20.20.70:FF:000118">
    <property type="entry name" value="Alpha-galactosidase"/>
    <property type="match status" value="1"/>
</dbReference>
<dbReference type="EC" id="3.2.1.22" evidence="2 5"/>
<dbReference type="Gene3D" id="2.60.40.1180">
    <property type="entry name" value="Golgi alpha-mannosidase II"/>
    <property type="match status" value="1"/>
</dbReference>
<feature type="binding site" evidence="7">
    <location>
        <begin position="476"/>
        <end position="480"/>
    </location>
    <ligand>
        <name>substrate</name>
    </ligand>
</feature>
<keyword evidence="3 5" id="KW-0378">Hydrolase</keyword>
<evidence type="ECO:0000256" key="7">
    <source>
        <dbReference type="PIRSR" id="PIRSR005536-2"/>
    </source>
</evidence>
<dbReference type="SUPFAM" id="SSF51445">
    <property type="entry name" value="(Trans)glycosidases"/>
    <property type="match status" value="1"/>
</dbReference>
<feature type="domain" description="Glycosyl hydrolase family 36 C-terminal" evidence="8">
    <location>
        <begin position="641"/>
        <end position="715"/>
    </location>
</feature>
<feature type="active site" description="Nucleophile" evidence="6">
    <location>
        <position position="478"/>
    </location>
</feature>
<reference evidence="10 11" key="1">
    <citation type="submission" date="2018-11" db="EMBL/GenBank/DDBJ databases">
        <title>Genome sequence of Apiotrichum porosum DSM 27194.</title>
        <authorList>
            <person name="Aliyu H."/>
            <person name="Gorte O."/>
            <person name="Ochsenreither K."/>
        </authorList>
    </citation>
    <scope>NUCLEOTIDE SEQUENCE [LARGE SCALE GENOMIC DNA]</scope>
    <source>
        <strain evidence="10 11">DSM 27194</strain>
    </source>
</reference>
<evidence type="ECO:0000256" key="1">
    <source>
        <dbReference type="ARBA" id="ARBA00001255"/>
    </source>
</evidence>
<evidence type="ECO:0000313" key="11">
    <source>
        <dbReference type="Proteomes" id="UP000279236"/>
    </source>
</evidence>
<evidence type="ECO:0000259" key="8">
    <source>
        <dbReference type="Pfam" id="PF16874"/>
    </source>
</evidence>
<dbReference type="InterPro" id="IPR038417">
    <property type="entry name" value="Alpga-gal_N_sf"/>
</dbReference>
<evidence type="ECO:0000256" key="5">
    <source>
        <dbReference type="PIRNR" id="PIRNR005536"/>
    </source>
</evidence>
<dbReference type="InterPro" id="IPR050985">
    <property type="entry name" value="Alpha-glycosidase_related"/>
</dbReference>
<feature type="binding site" evidence="7">
    <location>
        <position position="443"/>
    </location>
    <ligand>
        <name>substrate</name>
    </ligand>
</feature>
<dbReference type="PRINTS" id="PR00743">
    <property type="entry name" value="GLHYDRLASE36"/>
</dbReference>
<comment type="caution">
    <text evidence="10">The sequence shown here is derived from an EMBL/GenBank/DDBJ whole genome shotgun (WGS) entry which is preliminary data.</text>
</comment>